<feature type="region of interest" description="Disordered" evidence="1">
    <location>
        <begin position="136"/>
        <end position="157"/>
    </location>
</feature>
<reference evidence="2" key="1">
    <citation type="submission" date="2018-10" db="EMBL/GenBank/DDBJ databases">
        <title>Hidden diversity of soil giant viruses.</title>
        <authorList>
            <person name="Schulz F."/>
            <person name="Alteio L."/>
            <person name="Goudeau D."/>
            <person name="Ryan E.M."/>
            <person name="Malmstrom R.R."/>
            <person name="Blanchard J."/>
            <person name="Woyke T."/>
        </authorList>
    </citation>
    <scope>NUCLEOTIDE SEQUENCE</scope>
    <source>
        <strain evidence="2">TEV1</strain>
    </source>
</reference>
<sequence>MSQNFGGRFNPRFVDQAVRREEFVDPAFREEQIAEQGVNADLRINRNIQGVRVAFDKLLNTVDFEIRNFETTLNAYLDDLERRELELRNSITRLQEVTRLENAAVAEVARADYRENDDVVVNRAGYGIDTVRQFDTNNGGYTPRPGVRGPGGLGGNF</sequence>
<dbReference type="EMBL" id="MK071984">
    <property type="protein sequence ID" value="AYV76420.1"/>
    <property type="molecule type" value="Genomic_DNA"/>
</dbReference>
<evidence type="ECO:0000313" key="2">
    <source>
        <dbReference type="EMBL" id="AYV76420.1"/>
    </source>
</evidence>
<gene>
    <name evidence="2" type="ORF">Terrestrivirus6_46</name>
</gene>
<feature type="compositionally biased region" description="Gly residues" evidence="1">
    <location>
        <begin position="148"/>
        <end position="157"/>
    </location>
</feature>
<protein>
    <submittedName>
        <fullName evidence="2">Uncharacterized protein</fullName>
    </submittedName>
</protein>
<proteinExistence type="predicted"/>
<accession>A0A3G4ZNE6</accession>
<name>A0A3G4ZNE6_9VIRU</name>
<evidence type="ECO:0000256" key="1">
    <source>
        <dbReference type="SAM" id="MobiDB-lite"/>
    </source>
</evidence>
<organism evidence="2">
    <name type="scientific">Terrestrivirus sp</name>
    <dbReference type="NCBI Taxonomy" id="2487775"/>
    <lineage>
        <taxon>Viruses</taxon>
        <taxon>Varidnaviria</taxon>
        <taxon>Bamfordvirae</taxon>
        <taxon>Nucleocytoviricota</taxon>
        <taxon>Megaviricetes</taxon>
        <taxon>Imitervirales</taxon>
        <taxon>Mimiviridae</taxon>
        <taxon>Klosneuvirinae</taxon>
    </lineage>
</organism>